<accession>A0A9D5BKU3</accession>
<keyword evidence="4" id="KW-1185">Reference proteome</keyword>
<dbReference type="SUPFAM" id="SSF47699">
    <property type="entry name" value="Bifunctional inhibitor/lipid-transfer protein/seed storage 2S albumin"/>
    <property type="match status" value="1"/>
</dbReference>
<protein>
    <recommendedName>
        <fullName evidence="2">Bifunctional inhibitor/plant lipid transfer protein/seed storage helical domain-containing protein</fullName>
    </recommendedName>
</protein>
<dbReference type="InterPro" id="IPR036312">
    <property type="entry name" value="Bifun_inhib/LTP/seed_sf"/>
</dbReference>
<reference evidence="3 4" key="1">
    <citation type="journal article" date="2022" name="Nat. Genet.">
        <title>Improved pea reference genome and pan-genome highlight genomic features and evolutionary characteristics.</title>
        <authorList>
            <person name="Yang T."/>
            <person name="Liu R."/>
            <person name="Luo Y."/>
            <person name="Hu S."/>
            <person name="Wang D."/>
            <person name="Wang C."/>
            <person name="Pandey M.K."/>
            <person name="Ge S."/>
            <person name="Xu Q."/>
            <person name="Li N."/>
            <person name="Li G."/>
            <person name="Huang Y."/>
            <person name="Saxena R.K."/>
            <person name="Ji Y."/>
            <person name="Li M."/>
            <person name="Yan X."/>
            <person name="He Y."/>
            <person name="Liu Y."/>
            <person name="Wang X."/>
            <person name="Xiang C."/>
            <person name="Varshney R.K."/>
            <person name="Ding H."/>
            <person name="Gao S."/>
            <person name="Zong X."/>
        </authorList>
    </citation>
    <scope>NUCLEOTIDE SEQUENCE [LARGE SCALE GENOMIC DNA]</scope>
    <source>
        <strain evidence="3 4">cv. Zhongwan 6</strain>
    </source>
</reference>
<evidence type="ECO:0000313" key="3">
    <source>
        <dbReference type="EMBL" id="KAI5445464.1"/>
    </source>
</evidence>
<dbReference type="InterPro" id="IPR044741">
    <property type="entry name" value="NsLTP-like"/>
</dbReference>
<evidence type="ECO:0000313" key="4">
    <source>
        <dbReference type="Proteomes" id="UP001058974"/>
    </source>
</evidence>
<sequence length="147" mass="16155">SFYYINKSLVHHLLYKQKSFIIIVDQTKIFITMATRCLYFATIMLTASILVLGISAQFECGGNIIGIRAQCITFVQKGGENFPPSESCCAALKGANISCYCKYVTPFIESKISIEKAIYVANACHAQNIPTDKCGSYVIPHPPSSKA</sequence>
<organism evidence="3 4">
    <name type="scientific">Pisum sativum</name>
    <name type="common">Garden pea</name>
    <name type="synonym">Lathyrus oleraceus</name>
    <dbReference type="NCBI Taxonomy" id="3888"/>
    <lineage>
        <taxon>Eukaryota</taxon>
        <taxon>Viridiplantae</taxon>
        <taxon>Streptophyta</taxon>
        <taxon>Embryophyta</taxon>
        <taxon>Tracheophyta</taxon>
        <taxon>Spermatophyta</taxon>
        <taxon>Magnoliopsida</taxon>
        <taxon>eudicotyledons</taxon>
        <taxon>Gunneridae</taxon>
        <taxon>Pentapetalae</taxon>
        <taxon>rosids</taxon>
        <taxon>fabids</taxon>
        <taxon>Fabales</taxon>
        <taxon>Fabaceae</taxon>
        <taxon>Papilionoideae</taxon>
        <taxon>50 kb inversion clade</taxon>
        <taxon>NPAAA clade</taxon>
        <taxon>Hologalegina</taxon>
        <taxon>IRL clade</taxon>
        <taxon>Fabeae</taxon>
        <taxon>Lathyrus</taxon>
    </lineage>
</organism>
<dbReference type="Gene3D" id="1.10.110.10">
    <property type="entry name" value="Plant lipid-transfer and hydrophobic proteins"/>
    <property type="match status" value="1"/>
</dbReference>
<dbReference type="EMBL" id="JAMSHJ010000001">
    <property type="protein sequence ID" value="KAI5445464.1"/>
    <property type="molecule type" value="Genomic_DNA"/>
</dbReference>
<keyword evidence="1" id="KW-1133">Transmembrane helix</keyword>
<feature type="non-terminal residue" evidence="3">
    <location>
        <position position="147"/>
    </location>
</feature>
<dbReference type="CDD" id="cd04660">
    <property type="entry name" value="nsLTP_like"/>
    <property type="match status" value="1"/>
</dbReference>
<dbReference type="InterPro" id="IPR016140">
    <property type="entry name" value="Bifunc_inhib/LTP/seed_store"/>
</dbReference>
<name>A0A9D5BKU3_PEA</name>
<keyword evidence="1" id="KW-0812">Transmembrane</keyword>
<evidence type="ECO:0000259" key="2">
    <source>
        <dbReference type="Pfam" id="PF14368"/>
    </source>
</evidence>
<dbReference type="PANTHER" id="PTHR33286">
    <property type="entry name" value="BIFUNCTIONAL INHIBITOR/LIPID-TRANSFER PROTEIN/SEED STORAGE 2S ALBUMIN SUPERFAMILY PROTEIN"/>
    <property type="match status" value="1"/>
</dbReference>
<evidence type="ECO:0000256" key="1">
    <source>
        <dbReference type="SAM" id="Phobius"/>
    </source>
</evidence>
<comment type="caution">
    <text evidence="3">The sequence shown here is derived from an EMBL/GenBank/DDBJ whole genome shotgun (WGS) entry which is preliminary data.</text>
</comment>
<feature type="domain" description="Bifunctional inhibitor/plant lipid transfer protein/seed storage helical" evidence="2">
    <location>
        <begin position="55"/>
        <end position="134"/>
    </location>
</feature>
<feature type="transmembrane region" description="Helical" evidence="1">
    <location>
        <begin position="37"/>
        <end position="58"/>
    </location>
</feature>
<gene>
    <name evidence="3" type="ORF">KIW84_013628</name>
</gene>
<proteinExistence type="predicted"/>
<dbReference type="Pfam" id="PF14368">
    <property type="entry name" value="LTP_2"/>
    <property type="match status" value="1"/>
</dbReference>
<keyword evidence="1" id="KW-0472">Membrane</keyword>
<dbReference type="Proteomes" id="UP001058974">
    <property type="component" value="Chromosome 1"/>
</dbReference>
<dbReference type="Gramene" id="Psat01G0362800-T1">
    <property type="protein sequence ID" value="KAI5445464.1"/>
    <property type="gene ID" value="KIW84_013628"/>
</dbReference>
<dbReference type="AlphaFoldDB" id="A0A9D5BKU3"/>
<dbReference type="PANTHER" id="PTHR33286:SF1">
    <property type="entry name" value="OS01G0800600 PROTEIN"/>
    <property type="match status" value="1"/>
</dbReference>